<reference evidence="3" key="1">
    <citation type="journal article" date="2006" name="PLoS Biol.">
        <title>Macronuclear genome sequence of the ciliate Tetrahymena thermophila, a model eukaryote.</title>
        <authorList>
            <person name="Eisen J.A."/>
            <person name="Coyne R.S."/>
            <person name="Wu M."/>
            <person name="Wu D."/>
            <person name="Thiagarajan M."/>
            <person name="Wortman J.R."/>
            <person name="Badger J.H."/>
            <person name="Ren Q."/>
            <person name="Amedeo P."/>
            <person name="Jones K.M."/>
            <person name="Tallon L.J."/>
            <person name="Delcher A.L."/>
            <person name="Salzberg S.L."/>
            <person name="Silva J.C."/>
            <person name="Haas B.J."/>
            <person name="Majoros W.H."/>
            <person name="Farzad M."/>
            <person name="Carlton J.M."/>
            <person name="Smith R.K. Jr."/>
            <person name="Garg J."/>
            <person name="Pearlman R.E."/>
            <person name="Karrer K.M."/>
            <person name="Sun L."/>
            <person name="Manning G."/>
            <person name="Elde N.C."/>
            <person name="Turkewitz A.P."/>
            <person name="Asai D.J."/>
            <person name="Wilkes D.E."/>
            <person name="Wang Y."/>
            <person name="Cai H."/>
            <person name="Collins K."/>
            <person name="Stewart B.A."/>
            <person name="Lee S.R."/>
            <person name="Wilamowska K."/>
            <person name="Weinberg Z."/>
            <person name="Ruzzo W.L."/>
            <person name="Wloga D."/>
            <person name="Gaertig J."/>
            <person name="Frankel J."/>
            <person name="Tsao C.-C."/>
            <person name="Gorovsky M.A."/>
            <person name="Keeling P.J."/>
            <person name="Waller R.F."/>
            <person name="Patron N.J."/>
            <person name="Cherry J.M."/>
            <person name="Stover N.A."/>
            <person name="Krieger C.J."/>
            <person name="del Toro C."/>
            <person name="Ryder H.F."/>
            <person name="Williamson S.C."/>
            <person name="Barbeau R.A."/>
            <person name="Hamilton E.P."/>
            <person name="Orias E."/>
        </authorList>
    </citation>
    <scope>NUCLEOTIDE SEQUENCE [LARGE SCALE GENOMIC DNA]</scope>
    <source>
        <strain evidence="3">SB210</strain>
    </source>
</reference>
<feature type="compositionally biased region" description="Polar residues" evidence="1">
    <location>
        <begin position="372"/>
        <end position="381"/>
    </location>
</feature>
<evidence type="ECO:0000313" key="3">
    <source>
        <dbReference type="Proteomes" id="UP000009168"/>
    </source>
</evidence>
<dbReference type="GeneID" id="7839003"/>
<dbReference type="Proteomes" id="UP000009168">
    <property type="component" value="Unassembled WGS sequence"/>
</dbReference>
<feature type="compositionally biased region" description="Low complexity" evidence="1">
    <location>
        <begin position="413"/>
        <end position="422"/>
    </location>
</feature>
<dbReference type="PANTHER" id="PTHR38130">
    <property type="entry name" value="EF-HAND DOMAIN-CONTAINING PROTEIN"/>
    <property type="match status" value="1"/>
</dbReference>
<dbReference type="InParanoid" id="Q23G18"/>
<keyword evidence="3" id="KW-1185">Reference proteome</keyword>
<protein>
    <submittedName>
        <fullName evidence="2">Uncharacterized protein</fullName>
    </submittedName>
</protein>
<feature type="compositionally biased region" description="Polar residues" evidence="1">
    <location>
        <begin position="391"/>
        <end position="406"/>
    </location>
</feature>
<dbReference type="eggNOG" id="ENOG502S91P">
    <property type="taxonomic scope" value="Eukaryota"/>
</dbReference>
<dbReference type="AlphaFoldDB" id="Q23G18"/>
<sequence length="465" mass="53604">MNFEEIVADPYNWPFPKRQNLMSLQTINQRDVGFPKYELKEVRQRNFDLSDIRGASPEMRGYKYNNKETFVNRNDDIDGSSPKQLIKCLSKPDFQLNNKDIKGAQPQINKFQTTRQPFNPLQPQYQLPKAEVRVSTPPKFIRDNINIDDIEGTKPNPKFFKTRNVDIYTEIEGSKPKNLFIPRDHIDILDVKDINEFLQFKTTRHTNPLNPTYIGQNEQGEKIQYGHIDGSLSRRLHPEESKKVNFNLTTNDIKGAWHGTHTEKFLKRDTRKDFRVTNITKDLPEAQVGSLKKGIITNRHVNPLVPKYQLLGEKEGLRNFDGYTNPMKEQSIVNASKTMYATSKNQNMQQSIADTIVSQNDSRFQKKENNFVAPTTNLPRCQSSQSVVSGKRSSIQSTKSIQQDNIQKPPTPQQQTQQVQFPKLEHMDGDKFEGRTLSRGSNAYNITQHVGYPLTNAQKLDKFIC</sequence>
<feature type="region of interest" description="Disordered" evidence="1">
    <location>
        <begin position="370"/>
        <end position="431"/>
    </location>
</feature>
<accession>Q23G18</accession>
<name>Q23G18_TETTS</name>
<dbReference type="RefSeq" id="XP_001015687.3">
    <property type="nucleotide sequence ID" value="XM_001015687.3"/>
</dbReference>
<evidence type="ECO:0000313" key="2">
    <source>
        <dbReference type="EMBL" id="EAR95442.3"/>
    </source>
</evidence>
<dbReference type="HOGENOM" id="CLU_559614_0_0_1"/>
<dbReference type="EMBL" id="GG662704">
    <property type="protein sequence ID" value="EAR95442.3"/>
    <property type="molecule type" value="Genomic_DNA"/>
</dbReference>
<proteinExistence type="predicted"/>
<dbReference type="KEGG" id="tet:TTHERM_00077460"/>
<dbReference type="OrthoDB" id="437249at2759"/>
<evidence type="ECO:0000256" key="1">
    <source>
        <dbReference type="SAM" id="MobiDB-lite"/>
    </source>
</evidence>
<gene>
    <name evidence="2" type="ORF">TTHERM_00077460</name>
</gene>
<dbReference type="PANTHER" id="PTHR38130:SF1">
    <property type="entry name" value="EF-HAND DOMAIN-CONTAINING PROTEIN"/>
    <property type="match status" value="1"/>
</dbReference>
<organism evidence="2 3">
    <name type="scientific">Tetrahymena thermophila (strain SB210)</name>
    <dbReference type="NCBI Taxonomy" id="312017"/>
    <lineage>
        <taxon>Eukaryota</taxon>
        <taxon>Sar</taxon>
        <taxon>Alveolata</taxon>
        <taxon>Ciliophora</taxon>
        <taxon>Intramacronucleata</taxon>
        <taxon>Oligohymenophorea</taxon>
        <taxon>Hymenostomatida</taxon>
        <taxon>Tetrahymenina</taxon>
        <taxon>Tetrahymenidae</taxon>
        <taxon>Tetrahymena</taxon>
    </lineage>
</organism>